<evidence type="ECO:0000256" key="5">
    <source>
        <dbReference type="SAM" id="MobiDB-lite"/>
    </source>
</evidence>
<name>A0A5K8AJN4_9BACT</name>
<dbReference type="Proteomes" id="UP000422108">
    <property type="component" value="Chromosome"/>
</dbReference>
<evidence type="ECO:0000256" key="1">
    <source>
        <dbReference type="ARBA" id="ARBA00004683"/>
    </source>
</evidence>
<evidence type="ECO:0000313" key="7">
    <source>
        <dbReference type="Proteomes" id="UP000422108"/>
    </source>
</evidence>
<keyword evidence="4" id="KW-0175">Coiled coil</keyword>
<reference evidence="6 7" key="1">
    <citation type="submission" date="2019-11" db="EMBL/GenBank/DDBJ databases">
        <title>Comparative genomics of hydrocarbon-degrading Desulfosarcina strains.</title>
        <authorList>
            <person name="Watanabe M."/>
            <person name="Kojima H."/>
            <person name="Fukui M."/>
        </authorList>
    </citation>
    <scope>NUCLEOTIDE SEQUENCE [LARGE SCALE GENOMIC DNA]</scope>
    <source>
        <strain evidence="7">oXyS1</strain>
    </source>
</reference>
<evidence type="ECO:0000256" key="4">
    <source>
        <dbReference type="SAM" id="Coils"/>
    </source>
</evidence>
<evidence type="ECO:0000256" key="3">
    <source>
        <dbReference type="ARBA" id="ARBA00022752"/>
    </source>
</evidence>
<dbReference type="GO" id="GO:0042619">
    <property type="term" value="P:poly-hydroxybutyrate biosynthetic process"/>
    <property type="evidence" value="ECO:0007669"/>
    <property type="project" value="UniProtKB-KW"/>
</dbReference>
<protein>
    <recommendedName>
        <fullName evidence="2">Poly(3-hydroxyalkanoate) polymerase subunit PhaE</fullName>
    </recommendedName>
</protein>
<evidence type="ECO:0000256" key="2">
    <source>
        <dbReference type="ARBA" id="ARBA00019066"/>
    </source>
</evidence>
<dbReference type="UniPathway" id="UPA00917"/>
<keyword evidence="3" id="KW-0583">PHB biosynthesis</keyword>
<dbReference type="RefSeq" id="WP_155312816.1">
    <property type="nucleotide sequence ID" value="NZ_AP021879.1"/>
</dbReference>
<dbReference type="EMBL" id="AP021879">
    <property type="protein sequence ID" value="BBO92010.1"/>
    <property type="molecule type" value="Genomic_DNA"/>
</dbReference>
<organism evidence="6 7">
    <name type="scientific">Desulfosarcina ovata subsp. ovata</name>
    <dbReference type="NCBI Taxonomy" id="2752305"/>
    <lineage>
        <taxon>Bacteria</taxon>
        <taxon>Pseudomonadati</taxon>
        <taxon>Thermodesulfobacteriota</taxon>
        <taxon>Desulfobacteria</taxon>
        <taxon>Desulfobacterales</taxon>
        <taxon>Desulfosarcinaceae</taxon>
        <taxon>Desulfosarcina</taxon>
    </lineage>
</organism>
<dbReference type="InterPro" id="IPR010123">
    <property type="entry name" value="PHA_synth_III_E"/>
</dbReference>
<sequence length="298" mass="33889">MENKDQDPFGMMAMVNAWLKPMGELWEDMAKRSDSARKPPESQTKNSGKAPPNVQASLVAALKNCQAMASAMATPESVNAILKGSGEMPEVLLKLFQSYLGSYMQVQQNLINSIGRLGASVEAYRFEDIDENLCRLWTDIYEGEFRRYFQIPQLGLLRSYQEKANQLADQYNLLQAQLAEFLRMLSLPFSHAMQVMQEKLGELAEKGELSDDTHEYYNLWIKVLEGHFMTLFQTPEYVEALNRTVNALADFTAARDAVAEDLLSLVPVARKSEVDDMAREIFELKKRLKKIEKDNNRG</sequence>
<feature type="region of interest" description="Disordered" evidence="5">
    <location>
        <begin position="29"/>
        <end position="53"/>
    </location>
</feature>
<feature type="coiled-coil region" evidence="4">
    <location>
        <begin position="157"/>
        <end position="184"/>
    </location>
</feature>
<gene>
    <name evidence="6" type="ORF">DSCOOX_51900</name>
</gene>
<keyword evidence="7" id="KW-1185">Reference proteome</keyword>
<feature type="compositionally biased region" description="Basic and acidic residues" evidence="5">
    <location>
        <begin position="29"/>
        <end position="40"/>
    </location>
</feature>
<comment type="pathway">
    <text evidence="1">Biopolymer metabolism; poly-(R)-3-hydroxybutanoate biosynthesis.</text>
</comment>
<proteinExistence type="predicted"/>
<accession>A0A5K8AJN4</accession>
<evidence type="ECO:0000313" key="6">
    <source>
        <dbReference type="EMBL" id="BBO92010.1"/>
    </source>
</evidence>
<dbReference type="AlphaFoldDB" id="A0A5K8AJN4"/>
<dbReference type="Pfam" id="PF09712">
    <property type="entry name" value="PHA_synth_III_E"/>
    <property type="match status" value="1"/>
</dbReference>